<dbReference type="InterPro" id="IPR037066">
    <property type="entry name" value="Plug_dom_sf"/>
</dbReference>
<dbReference type="EMBL" id="PZZN01000001">
    <property type="protein sequence ID" value="PTM47574.1"/>
    <property type="molecule type" value="Genomic_DNA"/>
</dbReference>
<dbReference type="AlphaFoldDB" id="A0A2T4YUT5"/>
<organism evidence="14 15">
    <name type="scientific">Sphingomonas aerolata</name>
    <dbReference type="NCBI Taxonomy" id="185951"/>
    <lineage>
        <taxon>Bacteria</taxon>
        <taxon>Pseudomonadati</taxon>
        <taxon>Pseudomonadota</taxon>
        <taxon>Alphaproteobacteria</taxon>
        <taxon>Sphingomonadales</taxon>
        <taxon>Sphingomonadaceae</taxon>
        <taxon>Sphingomonas</taxon>
    </lineage>
</organism>
<accession>A0A2T4YUT5</accession>
<evidence type="ECO:0000259" key="12">
    <source>
        <dbReference type="Pfam" id="PF00593"/>
    </source>
</evidence>
<keyword evidence="11" id="KW-0732">Signal</keyword>
<name>A0A2T4YUT5_9SPHN</name>
<dbReference type="PANTHER" id="PTHR47234">
    <property type="match status" value="1"/>
</dbReference>
<sequence>MRNHMFRDCLLASTMIAGAVVALPAAAQTAPAPAPAAEPAPAPQSTTSDDGAAATTPAVSNTPSEDPAAAGTAAGTDIVVTGSRISNPNLTSASPITVVNAADIKLRGATRIEDVLNSLPASFATQTSSVSNGSTGTATINLRNLGESRTLVLINGRRLMPGNPSSSSTASAAADVNMIPASLIKRVDVLTGGAGSVYGSDAIAGVVNFVLDTDYEGFSVDVSGGINNHNNRSERFQALSAASGYPAPSGQAFDGTQFDINFKVGAATSDGRGHVVGYGGYRKIGAILQGSRDYSSCGLNAPSGNVGNDYVCGGSATAFPANFTLGDATEGGPPTGYTLNAAGQLVAGRTLYNANPLNYYQRPDTRYTAGFLAKYEVSDAFKPYADFMFMDDRSVAQIAPSGDFNNTTVLNCNNPLLSAAQVSTFCRASNLVTDANGAVVNLTNPDGSQYQQAKVRIGRRNVEGGGRQADLRHTQYRFVAGATGDIDKGISYEAYGQFGSTVFSQVYRNEFSISRTTRALDAITDTRPGSATLGQAVCRSVVDGTDPNCVPLNIFGAAGITPEALNYVQTPGFQSGENKETVLNANFTFKGAEYGVQSPFASEGIALNVGGEYRKESLSLEVDNAFLSGDLAGQGGATLPIRGSYTVKEVFGEIQVPLVSDRPFVNELTVNGGYRYSSYSTAGSAHSYKGELVWAPISDVRFRGGYNRAVRAPNTQELFAQQSVQLDGATDPCAGAAVNGLVNGNTAAQCALTGVPANRFGLIAANPSEQYNGLLGGNPNLRPEKADTFTAGVILRPSFLPGFNLSVDGFRIKLKDRIGVVGADTIIAQCLQTADDQFCGAINRDANGTLWQGNAGFIVDTNVNAGSLTTQGIETSAGYTYRSDSIGTIGLSFNGTYVDKFTSDKVGTKFDCAGLYGAQCGYPMSKWRHQARLSLTTLGGIGLSGNWRHLSATKFERTSGDADLAGPFFANDGRVKAQDYFDLAATIRVADKVTYRLGVNNVLDKTPPILSATASPIGSFGNGNTYPGIYDALGRYLFVGLTIDM</sequence>
<evidence type="ECO:0000256" key="6">
    <source>
        <dbReference type="ARBA" id="ARBA00023136"/>
    </source>
</evidence>
<keyword evidence="7 8" id="KW-0998">Cell outer membrane</keyword>
<evidence type="ECO:0000256" key="11">
    <source>
        <dbReference type="SAM" id="SignalP"/>
    </source>
</evidence>
<gene>
    <name evidence="14" type="ORF">C8J24_0973</name>
</gene>
<comment type="similarity">
    <text evidence="8 9">Belongs to the TonB-dependent receptor family.</text>
</comment>
<feature type="compositionally biased region" description="Low complexity" evidence="10">
    <location>
        <begin position="43"/>
        <end position="58"/>
    </location>
</feature>
<dbReference type="InterPro" id="IPR036942">
    <property type="entry name" value="Beta-barrel_TonB_sf"/>
</dbReference>
<evidence type="ECO:0000256" key="5">
    <source>
        <dbReference type="ARBA" id="ARBA00023077"/>
    </source>
</evidence>
<evidence type="ECO:0000259" key="13">
    <source>
        <dbReference type="Pfam" id="PF07715"/>
    </source>
</evidence>
<feature type="domain" description="TonB-dependent receptor plug" evidence="13">
    <location>
        <begin position="91"/>
        <end position="206"/>
    </location>
</feature>
<feature type="compositionally biased region" description="Pro residues" evidence="10">
    <location>
        <begin position="32"/>
        <end position="42"/>
    </location>
</feature>
<keyword evidence="3 8" id="KW-1134">Transmembrane beta strand</keyword>
<keyword evidence="15" id="KW-1185">Reference proteome</keyword>
<comment type="caution">
    <text evidence="14">The sequence shown here is derived from an EMBL/GenBank/DDBJ whole genome shotgun (WGS) entry which is preliminary data.</text>
</comment>
<proteinExistence type="inferred from homology"/>
<dbReference type="InterPro" id="IPR039426">
    <property type="entry name" value="TonB-dep_rcpt-like"/>
</dbReference>
<protein>
    <submittedName>
        <fullName evidence="14">TonB-dependent receptor-like protein</fullName>
    </submittedName>
</protein>
<dbReference type="PROSITE" id="PS52016">
    <property type="entry name" value="TONB_DEPENDENT_REC_3"/>
    <property type="match status" value="1"/>
</dbReference>
<keyword evidence="4 8" id="KW-0812">Transmembrane</keyword>
<evidence type="ECO:0000256" key="9">
    <source>
        <dbReference type="RuleBase" id="RU003357"/>
    </source>
</evidence>
<feature type="region of interest" description="Disordered" evidence="10">
    <location>
        <begin position="32"/>
        <end position="73"/>
    </location>
</feature>
<evidence type="ECO:0000256" key="7">
    <source>
        <dbReference type="ARBA" id="ARBA00023237"/>
    </source>
</evidence>
<evidence type="ECO:0000256" key="1">
    <source>
        <dbReference type="ARBA" id="ARBA00004571"/>
    </source>
</evidence>
<dbReference type="Proteomes" id="UP000240996">
    <property type="component" value="Unassembled WGS sequence"/>
</dbReference>
<evidence type="ECO:0000256" key="8">
    <source>
        <dbReference type="PROSITE-ProRule" id="PRU01360"/>
    </source>
</evidence>
<dbReference type="InterPro" id="IPR000531">
    <property type="entry name" value="Beta-barrel_TonB"/>
</dbReference>
<feature type="domain" description="TonB-dependent receptor-like beta-barrel" evidence="12">
    <location>
        <begin position="472"/>
        <end position="1002"/>
    </location>
</feature>
<feature type="chain" id="PRO_5015426747" evidence="11">
    <location>
        <begin position="37"/>
        <end position="1045"/>
    </location>
</feature>
<keyword evidence="2 8" id="KW-0813">Transport</keyword>
<dbReference type="SUPFAM" id="SSF56935">
    <property type="entry name" value="Porins"/>
    <property type="match status" value="1"/>
</dbReference>
<dbReference type="Pfam" id="PF07715">
    <property type="entry name" value="Plug"/>
    <property type="match status" value="1"/>
</dbReference>
<dbReference type="InterPro" id="IPR012910">
    <property type="entry name" value="Plug_dom"/>
</dbReference>
<dbReference type="Pfam" id="PF00593">
    <property type="entry name" value="TonB_dep_Rec_b-barrel"/>
    <property type="match status" value="1"/>
</dbReference>
<reference evidence="14 15" key="1">
    <citation type="submission" date="2018-04" db="EMBL/GenBank/DDBJ databases">
        <title>Genomic Encyclopedia of Type Strains, Phase III (KMG-III): the genomes of soil and plant-associated and newly described type strains.</title>
        <authorList>
            <person name="Whitman W."/>
        </authorList>
    </citation>
    <scope>NUCLEOTIDE SEQUENCE [LARGE SCALE GENOMIC DNA]</scope>
    <source>
        <strain evidence="14 15">NW12</strain>
    </source>
</reference>
<dbReference type="Gene3D" id="2.40.170.20">
    <property type="entry name" value="TonB-dependent receptor, beta-barrel domain"/>
    <property type="match status" value="1"/>
</dbReference>
<dbReference type="PANTHER" id="PTHR47234:SF2">
    <property type="entry name" value="TONB-DEPENDENT RECEPTOR"/>
    <property type="match status" value="1"/>
</dbReference>
<feature type="signal peptide" evidence="11">
    <location>
        <begin position="1"/>
        <end position="36"/>
    </location>
</feature>
<dbReference type="Gene3D" id="2.170.130.10">
    <property type="entry name" value="TonB-dependent receptor, plug domain"/>
    <property type="match status" value="1"/>
</dbReference>
<evidence type="ECO:0000313" key="15">
    <source>
        <dbReference type="Proteomes" id="UP000240996"/>
    </source>
</evidence>
<keyword evidence="14" id="KW-0675">Receptor</keyword>
<comment type="subcellular location">
    <subcellularLocation>
        <location evidence="1 8">Cell outer membrane</location>
        <topology evidence="1 8">Multi-pass membrane protein</topology>
    </subcellularLocation>
</comment>
<evidence type="ECO:0000256" key="10">
    <source>
        <dbReference type="SAM" id="MobiDB-lite"/>
    </source>
</evidence>
<evidence type="ECO:0000313" key="14">
    <source>
        <dbReference type="EMBL" id="PTM47574.1"/>
    </source>
</evidence>
<keyword evidence="6 8" id="KW-0472">Membrane</keyword>
<keyword evidence="5 9" id="KW-0798">TonB box</keyword>
<evidence type="ECO:0000256" key="3">
    <source>
        <dbReference type="ARBA" id="ARBA00022452"/>
    </source>
</evidence>
<dbReference type="GO" id="GO:0009279">
    <property type="term" value="C:cell outer membrane"/>
    <property type="evidence" value="ECO:0007669"/>
    <property type="project" value="UniProtKB-SubCell"/>
</dbReference>
<evidence type="ECO:0000256" key="2">
    <source>
        <dbReference type="ARBA" id="ARBA00022448"/>
    </source>
</evidence>
<evidence type="ECO:0000256" key="4">
    <source>
        <dbReference type="ARBA" id="ARBA00022692"/>
    </source>
</evidence>